<dbReference type="OrthoDB" id="9811413at2"/>
<dbReference type="EMBL" id="MQVX01000001">
    <property type="protein sequence ID" value="PQJ16072.1"/>
    <property type="molecule type" value="Genomic_DNA"/>
</dbReference>
<dbReference type="Proteomes" id="UP000239366">
    <property type="component" value="Unassembled WGS sequence"/>
</dbReference>
<evidence type="ECO:0000256" key="2">
    <source>
        <dbReference type="ARBA" id="ARBA00022723"/>
    </source>
</evidence>
<organism evidence="4 5">
    <name type="scientific">Aureicoccus marinus</name>
    <dbReference type="NCBI Taxonomy" id="754435"/>
    <lineage>
        <taxon>Bacteria</taxon>
        <taxon>Pseudomonadati</taxon>
        <taxon>Bacteroidota</taxon>
        <taxon>Flavobacteriia</taxon>
        <taxon>Flavobacteriales</taxon>
        <taxon>Flavobacteriaceae</taxon>
        <taxon>Aureicoccus</taxon>
    </lineage>
</organism>
<gene>
    <name evidence="4" type="ORF">BST99_10355</name>
</gene>
<protein>
    <submittedName>
        <fullName evidence="4">Damage-inducible protein DinB</fullName>
    </submittedName>
</protein>
<dbReference type="InterPro" id="IPR007837">
    <property type="entry name" value="DinB"/>
</dbReference>
<keyword evidence="2 3" id="KW-0479">Metal-binding</keyword>
<evidence type="ECO:0000256" key="1">
    <source>
        <dbReference type="ARBA" id="ARBA00008635"/>
    </source>
</evidence>
<dbReference type="InterPro" id="IPR034660">
    <property type="entry name" value="DinB/YfiT-like"/>
</dbReference>
<feature type="binding site" evidence="3">
    <location>
        <position position="122"/>
    </location>
    <ligand>
        <name>a divalent metal cation</name>
        <dbReference type="ChEBI" id="CHEBI:60240"/>
    </ligand>
</feature>
<reference evidence="5" key="1">
    <citation type="submission" date="2016-11" db="EMBL/GenBank/DDBJ databases">
        <title>Trade-off between light-utilization and light-protection in marine flavobacteria.</title>
        <authorList>
            <person name="Kumagai Y."/>
            <person name="Yoshizawa S."/>
            <person name="Kogure K."/>
        </authorList>
    </citation>
    <scope>NUCLEOTIDE SEQUENCE [LARGE SCALE GENOMIC DNA]</scope>
    <source>
        <strain evidence="5">SG-18</strain>
    </source>
</reference>
<evidence type="ECO:0000256" key="3">
    <source>
        <dbReference type="PIRSR" id="PIRSR607837-1"/>
    </source>
</evidence>
<sequence length="147" mass="17791">MKQFFQELLDYNYYCNKAIMEQLIALDSMPEQSHKLFSHILNAHHIWNHRILETPSEFEVWQLHDAKEWEEMHYDNQRTTFEIISGRDEFDQRVDYTSTEGRTFSNSMSDILFHITNHSTHHRGQIMTELRALGHTPQPLDYIFYKR</sequence>
<keyword evidence="5" id="KW-1185">Reference proteome</keyword>
<dbReference type="Gene3D" id="1.20.120.450">
    <property type="entry name" value="dinb family like domain"/>
    <property type="match status" value="1"/>
</dbReference>
<feature type="binding site" evidence="3">
    <location>
        <position position="39"/>
    </location>
    <ligand>
        <name>a divalent metal cation</name>
        <dbReference type="ChEBI" id="CHEBI:60240"/>
    </ligand>
</feature>
<dbReference type="PANTHER" id="PTHR37302:SF3">
    <property type="entry name" value="DAMAGE-INDUCIBLE PROTEIN DINB"/>
    <property type="match status" value="1"/>
</dbReference>
<comment type="caution">
    <text evidence="4">The sequence shown here is derived from an EMBL/GenBank/DDBJ whole genome shotgun (WGS) entry which is preliminary data.</text>
</comment>
<dbReference type="RefSeq" id="WP_105001742.1">
    <property type="nucleotide sequence ID" value="NZ_MQVX01000001.1"/>
</dbReference>
<accession>A0A2S7T814</accession>
<dbReference type="AlphaFoldDB" id="A0A2S7T814"/>
<evidence type="ECO:0000313" key="4">
    <source>
        <dbReference type="EMBL" id="PQJ16072.1"/>
    </source>
</evidence>
<comment type="similarity">
    <text evidence="1">Belongs to the DinB family.</text>
</comment>
<proteinExistence type="inferred from homology"/>
<evidence type="ECO:0000313" key="5">
    <source>
        <dbReference type="Proteomes" id="UP000239366"/>
    </source>
</evidence>
<name>A0A2S7T814_9FLAO</name>
<dbReference type="SUPFAM" id="SSF109854">
    <property type="entry name" value="DinB/YfiT-like putative metalloenzymes"/>
    <property type="match status" value="1"/>
</dbReference>
<feature type="binding site" evidence="3">
    <location>
        <position position="118"/>
    </location>
    <ligand>
        <name>a divalent metal cation</name>
        <dbReference type="ChEBI" id="CHEBI:60240"/>
    </ligand>
</feature>
<dbReference type="GO" id="GO:0046872">
    <property type="term" value="F:metal ion binding"/>
    <property type="evidence" value="ECO:0007669"/>
    <property type="project" value="UniProtKB-KW"/>
</dbReference>
<dbReference type="PANTHER" id="PTHR37302">
    <property type="entry name" value="SLR1116 PROTEIN"/>
    <property type="match status" value="1"/>
</dbReference>
<dbReference type="Pfam" id="PF05163">
    <property type="entry name" value="DinB"/>
    <property type="match status" value="1"/>
</dbReference>